<dbReference type="Gene3D" id="3.40.50.1820">
    <property type="entry name" value="alpha/beta hydrolase"/>
    <property type="match status" value="1"/>
</dbReference>
<dbReference type="Proteomes" id="UP000581769">
    <property type="component" value="Unassembled WGS sequence"/>
</dbReference>
<comment type="caution">
    <text evidence="3">The sequence shown here is derived from an EMBL/GenBank/DDBJ whole genome shotgun (WGS) entry which is preliminary data.</text>
</comment>
<gene>
    <name evidence="3" type="ORF">BJY18_007116</name>
</gene>
<accession>A0A840J3I9</accession>
<dbReference type="PANTHER" id="PTHR48081:SF13">
    <property type="entry name" value="ALPHA_BETA HYDROLASE"/>
    <property type="match status" value="1"/>
</dbReference>
<keyword evidence="1" id="KW-0378">Hydrolase</keyword>
<proteinExistence type="predicted"/>
<sequence>MTVVPPRVVPLAEFPHSTADPVGMKVLAADPTPVYGTALLGVPYAEKDGHPLTLQILLPPTWEEDVPQTFPCVVFVPGSAWRKQDLGRVLPALAEFTRRGYVVAVVEYRSSAVAAFPAQVKDAKTAVRFLRGHAAEYHIDTARMAMWGDSSGGHTAVLACLTLNDREYSDEPVGDELGLRCVVDYYGPTDISRMNEDPSIQDHVAPDSPEGMLIGGRNVLENPDLVAPTVAVSHLGGEVTPPPMLIVHGSKDRVVPFGQSALLFSALSDAGHPVELYQLRGSDHAGPAFWQPAVLDLVDDFLKVNLA</sequence>
<evidence type="ECO:0000313" key="3">
    <source>
        <dbReference type="EMBL" id="MBB4689631.1"/>
    </source>
</evidence>
<dbReference type="PANTHER" id="PTHR48081">
    <property type="entry name" value="AB HYDROLASE SUPERFAMILY PROTEIN C4A8.06C"/>
    <property type="match status" value="1"/>
</dbReference>
<feature type="domain" description="BD-FAE-like" evidence="2">
    <location>
        <begin position="68"/>
        <end position="267"/>
    </location>
</feature>
<evidence type="ECO:0000256" key="1">
    <source>
        <dbReference type="ARBA" id="ARBA00022801"/>
    </source>
</evidence>
<reference evidence="3 4" key="1">
    <citation type="submission" date="2020-08" db="EMBL/GenBank/DDBJ databases">
        <title>Sequencing the genomes of 1000 actinobacteria strains.</title>
        <authorList>
            <person name="Klenk H.-P."/>
        </authorList>
    </citation>
    <scope>NUCLEOTIDE SEQUENCE [LARGE SCALE GENOMIC DNA]</scope>
    <source>
        <strain evidence="3 4">DSM 45859</strain>
    </source>
</reference>
<dbReference type="InterPro" id="IPR049492">
    <property type="entry name" value="BD-FAE-like_dom"/>
</dbReference>
<dbReference type="RefSeq" id="WP_184784129.1">
    <property type="nucleotide sequence ID" value="NZ_JACHMG010000001.1"/>
</dbReference>
<protein>
    <submittedName>
        <fullName evidence="3">Acetyl esterase/lipase</fullName>
    </submittedName>
</protein>
<organism evidence="3 4">
    <name type="scientific">Amycolatopsis jiangsuensis</name>
    <dbReference type="NCBI Taxonomy" id="1181879"/>
    <lineage>
        <taxon>Bacteria</taxon>
        <taxon>Bacillati</taxon>
        <taxon>Actinomycetota</taxon>
        <taxon>Actinomycetes</taxon>
        <taxon>Pseudonocardiales</taxon>
        <taxon>Pseudonocardiaceae</taxon>
        <taxon>Amycolatopsis</taxon>
    </lineage>
</organism>
<dbReference type="EMBL" id="JACHMG010000001">
    <property type="protein sequence ID" value="MBB4689631.1"/>
    <property type="molecule type" value="Genomic_DNA"/>
</dbReference>
<dbReference type="GO" id="GO:0016787">
    <property type="term" value="F:hydrolase activity"/>
    <property type="evidence" value="ECO:0007669"/>
    <property type="project" value="UniProtKB-KW"/>
</dbReference>
<keyword evidence="4" id="KW-1185">Reference proteome</keyword>
<dbReference type="SUPFAM" id="SSF53474">
    <property type="entry name" value="alpha/beta-Hydrolases"/>
    <property type="match status" value="1"/>
</dbReference>
<dbReference type="AlphaFoldDB" id="A0A840J3I9"/>
<name>A0A840J3I9_9PSEU</name>
<evidence type="ECO:0000313" key="4">
    <source>
        <dbReference type="Proteomes" id="UP000581769"/>
    </source>
</evidence>
<dbReference type="InterPro" id="IPR029058">
    <property type="entry name" value="AB_hydrolase_fold"/>
</dbReference>
<dbReference type="InterPro" id="IPR050300">
    <property type="entry name" value="GDXG_lipolytic_enzyme"/>
</dbReference>
<evidence type="ECO:0000259" key="2">
    <source>
        <dbReference type="Pfam" id="PF20434"/>
    </source>
</evidence>
<dbReference type="Pfam" id="PF20434">
    <property type="entry name" value="BD-FAE"/>
    <property type="match status" value="1"/>
</dbReference>